<dbReference type="Gene3D" id="2.10.110.10">
    <property type="entry name" value="Cysteine Rich Protein"/>
    <property type="match status" value="1"/>
</dbReference>
<proteinExistence type="predicted"/>
<keyword evidence="16" id="KW-1185">Reference proteome</keyword>
<dbReference type="Pfam" id="PF00412">
    <property type="entry name" value="LIM"/>
    <property type="match status" value="1"/>
</dbReference>
<feature type="compositionally biased region" description="Low complexity" evidence="12">
    <location>
        <begin position="214"/>
        <end position="227"/>
    </location>
</feature>
<dbReference type="InterPro" id="IPR001781">
    <property type="entry name" value="Znf_LIM"/>
</dbReference>
<reference evidence="15" key="1">
    <citation type="submission" date="2020-07" db="EMBL/GenBank/DDBJ databases">
        <title>Multicomponent nature underlies the extraordinary mechanical properties of spider dragline silk.</title>
        <authorList>
            <person name="Kono N."/>
            <person name="Nakamura H."/>
            <person name="Mori M."/>
            <person name="Yoshida Y."/>
            <person name="Ohtoshi R."/>
            <person name="Malay A.D."/>
            <person name="Moran D.A.P."/>
            <person name="Tomita M."/>
            <person name="Numata K."/>
            <person name="Arakawa K."/>
        </authorList>
    </citation>
    <scope>NUCLEOTIDE SEQUENCE</scope>
</reference>
<comment type="subcellular location">
    <subcellularLocation>
        <location evidence="1 9 11">Nucleus</location>
    </subcellularLocation>
</comment>
<organism evidence="15 16">
    <name type="scientific">Trichonephila clavata</name>
    <name type="common">Joro spider</name>
    <name type="synonym">Nephila clavata</name>
    <dbReference type="NCBI Taxonomy" id="2740835"/>
    <lineage>
        <taxon>Eukaryota</taxon>
        <taxon>Metazoa</taxon>
        <taxon>Ecdysozoa</taxon>
        <taxon>Arthropoda</taxon>
        <taxon>Chelicerata</taxon>
        <taxon>Arachnida</taxon>
        <taxon>Araneae</taxon>
        <taxon>Araneomorphae</taxon>
        <taxon>Entelegynae</taxon>
        <taxon>Araneoidea</taxon>
        <taxon>Nephilidae</taxon>
        <taxon>Trichonephila</taxon>
    </lineage>
</organism>
<evidence type="ECO:0000256" key="5">
    <source>
        <dbReference type="ARBA" id="ARBA00023038"/>
    </source>
</evidence>
<dbReference type="SMART" id="SM00389">
    <property type="entry name" value="HOX"/>
    <property type="match status" value="1"/>
</dbReference>
<keyword evidence="6 9" id="KW-0238">DNA-binding</keyword>
<feature type="region of interest" description="Disordered" evidence="12">
    <location>
        <begin position="130"/>
        <end position="152"/>
    </location>
</feature>
<dbReference type="GO" id="GO:0000977">
    <property type="term" value="F:RNA polymerase II transcription regulatory region sequence-specific DNA binding"/>
    <property type="evidence" value="ECO:0007669"/>
    <property type="project" value="TreeGrafter"/>
</dbReference>
<feature type="DNA-binding region" description="Homeobox" evidence="9">
    <location>
        <begin position="148"/>
        <end position="207"/>
    </location>
</feature>
<evidence type="ECO:0000256" key="8">
    <source>
        <dbReference type="ARBA" id="ARBA00023242"/>
    </source>
</evidence>
<dbReference type="Gene3D" id="1.10.10.60">
    <property type="entry name" value="Homeodomain-like"/>
    <property type="match status" value="1"/>
</dbReference>
<evidence type="ECO:0000256" key="3">
    <source>
        <dbReference type="ARBA" id="ARBA00022737"/>
    </source>
</evidence>
<evidence type="ECO:0000256" key="1">
    <source>
        <dbReference type="ARBA" id="ARBA00004123"/>
    </source>
</evidence>
<dbReference type="OrthoDB" id="9990008at2759"/>
<evidence type="ECO:0000313" key="15">
    <source>
        <dbReference type="EMBL" id="GFR24868.1"/>
    </source>
</evidence>
<keyword evidence="3" id="KW-0677">Repeat</keyword>
<dbReference type="EMBL" id="BMAO01008568">
    <property type="protein sequence ID" value="GFR24868.1"/>
    <property type="molecule type" value="Genomic_DNA"/>
</dbReference>
<evidence type="ECO:0000256" key="9">
    <source>
        <dbReference type="PROSITE-ProRule" id="PRU00108"/>
    </source>
</evidence>
<keyword evidence="4 10" id="KW-0862">Zinc</keyword>
<evidence type="ECO:0000256" key="6">
    <source>
        <dbReference type="ARBA" id="ARBA00023125"/>
    </source>
</evidence>
<keyword evidence="5 10" id="KW-0440">LIM domain</keyword>
<protein>
    <recommendedName>
        <fullName evidence="17">LIM/homeobox protein Lhx9-like</fullName>
    </recommendedName>
</protein>
<dbReference type="GO" id="GO:0030182">
    <property type="term" value="P:neuron differentiation"/>
    <property type="evidence" value="ECO:0007669"/>
    <property type="project" value="TreeGrafter"/>
</dbReference>
<dbReference type="InterPro" id="IPR017970">
    <property type="entry name" value="Homeobox_CS"/>
</dbReference>
<evidence type="ECO:0000256" key="12">
    <source>
        <dbReference type="SAM" id="MobiDB-lite"/>
    </source>
</evidence>
<accession>A0A8X6HJT9</accession>
<evidence type="ECO:0000313" key="16">
    <source>
        <dbReference type="Proteomes" id="UP000887116"/>
    </source>
</evidence>
<evidence type="ECO:0000256" key="4">
    <source>
        <dbReference type="ARBA" id="ARBA00022833"/>
    </source>
</evidence>
<dbReference type="InterPro" id="IPR050453">
    <property type="entry name" value="LIM_Homeobox_TF"/>
</dbReference>
<keyword evidence="8 9" id="KW-0539">Nucleus</keyword>
<dbReference type="PROSITE" id="PS50023">
    <property type="entry name" value="LIM_DOMAIN_2"/>
    <property type="match status" value="1"/>
</dbReference>
<dbReference type="AlphaFoldDB" id="A0A8X6HJT9"/>
<sequence length="295" mass="32347">MRARDLVYHLHCFTCAWCNTALTQGDYFGLRDNLVYCRGHYELMMHGESFLPNGTEGPSLLPRYPGLTLLHSGQEAASSTGAFTPFSGVTGTVRKGRPRKRKTTDAVVREGLLSQTLMLETAEGCNLHLSSLDSNSAPSAGHSGPQRTKRMRTSFKHHQLRTMKSYFAINQNPDAKDLKQLAQKTGLSKRVLQVWFQNARAKWRRNNLRQVDHPQGSQNSQNPQQSSTHVHSPGATSSFSEPSPCGGGGSGMGAELPPPAAPLEYEGNPTMTSLVPRHMSPGGESLPLTSFQELF</sequence>
<dbReference type="PROSITE" id="PS00027">
    <property type="entry name" value="HOMEOBOX_1"/>
    <property type="match status" value="1"/>
</dbReference>
<dbReference type="FunFam" id="1.10.10.60:FF:000027">
    <property type="entry name" value="LIM/homeobox protein Lhx9"/>
    <property type="match status" value="1"/>
</dbReference>
<name>A0A8X6HJT9_TRICU</name>
<dbReference type="SUPFAM" id="SSF46689">
    <property type="entry name" value="Homeodomain-like"/>
    <property type="match status" value="1"/>
</dbReference>
<evidence type="ECO:0000256" key="10">
    <source>
        <dbReference type="PROSITE-ProRule" id="PRU00125"/>
    </source>
</evidence>
<gene>
    <name evidence="15" type="primary">LHX9</name>
    <name evidence="15" type="ORF">TNCT_230581</name>
</gene>
<dbReference type="PROSITE" id="PS50071">
    <property type="entry name" value="HOMEOBOX_2"/>
    <property type="match status" value="1"/>
</dbReference>
<dbReference type="GO" id="GO:0000981">
    <property type="term" value="F:DNA-binding transcription factor activity, RNA polymerase II-specific"/>
    <property type="evidence" value="ECO:0007669"/>
    <property type="project" value="InterPro"/>
</dbReference>
<dbReference type="Proteomes" id="UP000887116">
    <property type="component" value="Unassembled WGS sequence"/>
</dbReference>
<dbReference type="InterPro" id="IPR001356">
    <property type="entry name" value="HD"/>
</dbReference>
<evidence type="ECO:0000256" key="7">
    <source>
        <dbReference type="ARBA" id="ARBA00023155"/>
    </source>
</evidence>
<evidence type="ECO:0000259" key="14">
    <source>
        <dbReference type="PROSITE" id="PS50071"/>
    </source>
</evidence>
<dbReference type="GO" id="GO:0005634">
    <property type="term" value="C:nucleus"/>
    <property type="evidence" value="ECO:0007669"/>
    <property type="project" value="UniProtKB-SubCell"/>
</dbReference>
<evidence type="ECO:0008006" key="17">
    <source>
        <dbReference type="Google" id="ProtNLM"/>
    </source>
</evidence>
<dbReference type="InterPro" id="IPR009057">
    <property type="entry name" value="Homeodomain-like_sf"/>
</dbReference>
<feature type="region of interest" description="Disordered" evidence="12">
    <location>
        <begin position="211"/>
        <end position="295"/>
    </location>
</feature>
<evidence type="ECO:0000256" key="2">
    <source>
        <dbReference type="ARBA" id="ARBA00022723"/>
    </source>
</evidence>
<keyword evidence="7 9" id="KW-0371">Homeobox</keyword>
<dbReference type="PANTHER" id="PTHR24208:SF168">
    <property type="entry name" value="PROTEIN APTEROUS"/>
    <property type="match status" value="1"/>
</dbReference>
<dbReference type="PANTHER" id="PTHR24208">
    <property type="entry name" value="LIM/HOMEOBOX PROTEIN LHX"/>
    <property type="match status" value="1"/>
</dbReference>
<evidence type="ECO:0000256" key="11">
    <source>
        <dbReference type="RuleBase" id="RU000682"/>
    </source>
</evidence>
<dbReference type="Pfam" id="PF00046">
    <property type="entry name" value="Homeodomain"/>
    <property type="match status" value="1"/>
</dbReference>
<evidence type="ECO:0000259" key="13">
    <source>
        <dbReference type="PROSITE" id="PS50023"/>
    </source>
</evidence>
<dbReference type="GO" id="GO:0046872">
    <property type="term" value="F:metal ion binding"/>
    <property type="evidence" value="ECO:0007669"/>
    <property type="project" value="UniProtKB-KW"/>
</dbReference>
<keyword evidence="2 10" id="KW-0479">Metal-binding</keyword>
<feature type="domain" description="LIM zinc-binding" evidence="13">
    <location>
        <begin position="1"/>
        <end position="47"/>
    </location>
</feature>
<dbReference type="CDD" id="cd00086">
    <property type="entry name" value="homeodomain"/>
    <property type="match status" value="1"/>
</dbReference>
<comment type="caution">
    <text evidence="15">The sequence shown here is derived from an EMBL/GenBank/DDBJ whole genome shotgun (WGS) entry which is preliminary data.</text>
</comment>
<feature type="domain" description="Homeobox" evidence="14">
    <location>
        <begin position="146"/>
        <end position="206"/>
    </location>
</feature>